<dbReference type="AlphaFoldDB" id="A0AAN7KDU5"/>
<evidence type="ECO:0000313" key="2">
    <source>
        <dbReference type="EMBL" id="KAK4767143.1"/>
    </source>
</evidence>
<evidence type="ECO:0000313" key="3">
    <source>
        <dbReference type="Proteomes" id="UP001346149"/>
    </source>
</evidence>
<accession>A0AAN7KDU5</accession>
<feature type="chain" id="PRO_5042823041" description="Phylloplanin" evidence="1">
    <location>
        <begin position="19"/>
        <end position="159"/>
    </location>
</feature>
<feature type="signal peptide" evidence="1">
    <location>
        <begin position="1"/>
        <end position="18"/>
    </location>
</feature>
<comment type="caution">
    <text evidence="2">The sequence shown here is derived from an EMBL/GenBank/DDBJ whole genome shotgun (WGS) entry which is preliminary data.</text>
</comment>
<gene>
    <name evidence="2" type="ORF">SAY86_014893</name>
</gene>
<dbReference type="PANTHER" id="PTHR34458">
    <property type="entry name" value="POLLEN OLE E 1 ALLERGEN AND EXTENSIN FAMILY PROTEIN-RELATED"/>
    <property type="match status" value="1"/>
</dbReference>
<organism evidence="2 3">
    <name type="scientific">Trapa natans</name>
    <name type="common">Water chestnut</name>
    <dbReference type="NCBI Taxonomy" id="22666"/>
    <lineage>
        <taxon>Eukaryota</taxon>
        <taxon>Viridiplantae</taxon>
        <taxon>Streptophyta</taxon>
        <taxon>Embryophyta</taxon>
        <taxon>Tracheophyta</taxon>
        <taxon>Spermatophyta</taxon>
        <taxon>Magnoliopsida</taxon>
        <taxon>eudicotyledons</taxon>
        <taxon>Gunneridae</taxon>
        <taxon>Pentapetalae</taxon>
        <taxon>rosids</taxon>
        <taxon>malvids</taxon>
        <taxon>Myrtales</taxon>
        <taxon>Lythraceae</taxon>
        <taxon>Trapa</taxon>
    </lineage>
</organism>
<name>A0AAN7KDU5_TRANT</name>
<protein>
    <recommendedName>
        <fullName evidence="4">Phylloplanin</fullName>
    </recommendedName>
</protein>
<proteinExistence type="predicted"/>
<evidence type="ECO:0000256" key="1">
    <source>
        <dbReference type="SAM" id="SignalP"/>
    </source>
</evidence>
<reference evidence="2 3" key="1">
    <citation type="journal article" date="2023" name="Hortic Res">
        <title>Pangenome of water caltrop reveals structural variations and asymmetric subgenome divergence after allopolyploidization.</title>
        <authorList>
            <person name="Zhang X."/>
            <person name="Chen Y."/>
            <person name="Wang L."/>
            <person name="Yuan Y."/>
            <person name="Fang M."/>
            <person name="Shi L."/>
            <person name="Lu R."/>
            <person name="Comes H.P."/>
            <person name="Ma Y."/>
            <person name="Chen Y."/>
            <person name="Huang G."/>
            <person name="Zhou Y."/>
            <person name="Zheng Z."/>
            <person name="Qiu Y."/>
        </authorList>
    </citation>
    <scope>NUCLEOTIDE SEQUENCE [LARGE SCALE GENOMIC DNA]</scope>
    <source>
        <strain evidence="2">F231</strain>
    </source>
</reference>
<evidence type="ECO:0008006" key="4">
    <source>
        <dbReference type="Google" id="ProtNLM"/>
    </source>
</evidence>
<dbReference type="Proteomes" id="UP001346149">
    <property type="component" value="Unassembled WGS sequence"/>
</dbReference>
<keyword evidence="1" id="KW-0732">Signal</keyword>
<dbReference type="Pfam" id="PF01190">
    <property type="entry name" value="Pollen_Ole_e_1"/>
    <property type="match status" value="1"/>
</dbReference>
<dbReference type="EMBL" id="JAXQNO010000022">
    <property type="protein sequence ID" value="KAK4767143.1"/>
    <property type="molecule type" value="Genomic_DNA"/>
</dbReference>
<dbReference type="PANTHER" id="PTHR34458:SF5">
    <property type="entry name" value="POLLEN OLE E 1 ALLERGEN AND EXTENSIN FAMILY PROTEIN"/>
    <property type="match status" value="1"/>
</dbReference>
<sequence length="159" mass="16447">MASYCLSLFFIAIMAATALMTATKARAQLSSGPVSSLLGLFRVDGVLYCTSDGNASGTSVNPPFPNATVLLQCEGAVISSTATDSSGSFSMMLDPLQVLLSNLLSNCYLTVATPLSTCNHRLPTTGILSSTLQSSGTSIVGLLTVTRLVPTGFRLITSN</sequence>
<dbReference type="InterPro" id="IPR040404">
    <property type="entry name" value="Phylloplanin-like"/>
</dbReference>
<keyword evidence="3" id="KW-1185">Reference proteome</keyword>